<evidence type="ECO:0000313" key="1">
    <source>
        <dbReference type="EMBL" id="KAB2605044.1"/>
    </source>
</evidence>
<comment type="caution">
    <text evidence="1">The sequence shown here is derived from an EMBL/GenBank/DDBJ whole genome shotgun (WGS) entry which is preliminary data.</text>
</comment>
<gene>
    <name evidence="1" type="ORF">D8674_004761</name>
</gene>
<accession>A0A5N5G3A7</accession>
<evidence type="ECO:0000313" key="2">
    <source>
        <dbReference type="Proteomes" id="UP000327157"/>
    </source>
</evidence>
<sequence>MRTFYDVWENEARFPMSKMGHAFRGAKSGTFYDVRNWAHFPTCDKKGHDFRGTERARFQCANRARLPNVEMGTLLEVRKGARFPMSGKRHDSRGAEMCTLYDVRENEARFPMSQIWHVF</sequence>
<dbReference type="AlphaFoldDB" id="A0A5N5G3A7"/>
<name>A0A5N5G3A7_9ROSA</name>
<reference evidence="1 2" key="3">
    <citation type="submission" date="2019-11" db="EMBL/GenBank/DDBJ databases">
        <title>A de novo genome assembly of a pear dwarfing rootstock.</title>
        <authorList>
            <person name="Wang F."/>
            <person name="Wang J."/>
            <person name="Li S."/>
            <person name="Zhang Y."/>
            <person name="Fang M."/>
            <person name="Ma L."/>
            <person name="Zhao Y."/>
            <person name="Jiang S."/>
        </authorList>
    </citation>
    <scope>NUCLEOTIDE SEQUENCE [LARGE SCALE GENOMIC DNA]</scope>
    <source>
        <strain evidence="1">S2</strain>
        <tissue evidence="1">Leaf</tissue>
    </source>
</reference>
<dbReference type="Proteomes" id="UP000327157">
    <property type="component" value="Chromosome 11"/>
</dbReference>
<reference evidence="1 2" key="1">
    <citation type="submission" date="2019-09" db="EMBL/GenBank/DDBJ databases">
        <authorList>
            <person name="Ou C."/>
        </authorList>
    </citation>
    <scope>NUCLEOTIDE SEQUENCE [LARGE SCALE GENOMIC DNA]</scope>
    <source>
        <strain evidence="1">S2</strain>
        <tissue evidence="1">Leaf</tissue>
    </source>
</reference>
<protein>
    <submittedName>
        <fullName evidence="1">Uncharacterized protein</fullName>
    </submittedName>
</protein>
<proteinExistence type="predicted"/>
<reference evidence="2" key="2">
    <citation type="submission" date="2019-10" db="EMBL/GenBank/DDBJ databases">
        <title>A de novo genome assembly of a pear dwarfing rootstock.</title>
        <authorList>
            <person name="Wang F."/>
            <person name="Wang J."/>
            <person name="Li S."/>
            <person name="Zhang Y."/>
            <person name="Fang M."/>
            <person name="Ma L."/>
            <person name="Zhao Y."/>
            <person name="Jiang S."/>
        </authorList>
    </citation>
    <scope>NUCLEOTIDE SEQUENCE [LARGE SCALE GENOMIC DNA]</scope>
</reference>
<organism evidence="1 2">
    <name type="scientific">Pyrus ussuriensis x Pyrus communis</name>
    <dbReference type="NCBI Taxonomy" id="2448454"/>
    <lineage>
        <taxon>Eukaryota</taxon>
        <taxon>Viridiplantae</taxon>
        <taxon>Streptophyta</taxon>
        <taxon>Embryophyta</taxon>
        <taxon>Tracheophyta</taxon>
        <taxon>Spermatophyta</taxon>
        <taxon>Magnoliopsida</taxon>
        <taxon>eudicotyledons</taxon>
        <taxon>Gunneridae</taxon>
        <taxon>Pentapetalae</taxon>
        <taxon>rosids</taxon>
        <taxon>fabids</taxon>
        <taxon>Rosales</taxon>
        <taxon>Rosaceae</taxon>
        <taxon>Amygdaloideae</taxon>
        <taxon>Maleae</taxon>
        <taxon>Pyrus</taxon>
    </lineage>
</organism>
<keyword evidence="2" id="KW-1185">Reference proteome</keyword>
<dbReference type="EMBL" id="SMOL01000559">
    <property type="protein sequence ID" value="KAB2605044.1"/>
    <property type="molecule type" value="Genomic_DNA"/>
</dbReference>